<dbReference type="PROSITE" id="PS51355">
    <property type="entry name" value="GLUTATHIONE_PEROXID_3"/>
    <property type="match status" value="1"/>
</dbReference>
<name>A0A1U8FFJ9_CAPAN</name>
<proteinExistence type="inferred from homology"/>
<dbReference type="SUPFAM" id="SSF52833">
    <property type="entry name" value="Thioredoxin-like"/>
    <property type="match status" value="1"/>
</dbReference>
<reference evidence="4 5" key="2">
    <citation type="journal article" date="2017" name="Genome Biol.">
        <title>New reference genome sequences of hot pepper reveal the massive evolution of plant disease-resistance genes by retroduplication.</title>
        <authorList>
            <person name="Kim S."/>
            <person name="Park J."/>
            <person name="Yeom S.I."/>
            <person name="Kim Y.M."/>
            <person name="Seo E."/>
            <person name="Kim K.T."/>
            <person name="Kim M.S."/>
            <person name="Lee J.M."/>
            <person name="Cheong K."/>
            <person name="Shin H.S."/>
            <person name="Kim S.B."/>
            <person name="Han K."/>
            <person name="Lee J."/>
            <person name="Park M."/>
            <person name="Lee H.A."/>
            <person name="Lee H.Y."/>
            <person name="Lee Y."/>
            <person name="Oh S."/>
            <person name="Lee J.H."/>
            <person name="Choi E."/>
            <person name="Choi E."/>
            <person name="Lee S.E."/>
            <person name="Jeon J."/>
            <person name="Kim H."/>
            <person name="Choi G."/>
            <person name="Song H."/>
            <person name="Lee J."/>
            <person name="Lee S.C."/>
            <person name="Kwon J.K."/>
            <person name="Lee H.Y."/>
            <person name="Koo N."/>
            <person name="Hong Y."/>
            <person name="Kim R.W."/>
            <person name="Kang W.H."/>
            <person name="Huh J.H."/>
            <person name="Kang B.C."/>
            <person name="Yang T.J."/>
            <person name="Lee Y.H."/>
            <person name="Bennetzen J.L."/>
            <person name="Choi D."/>
        </authorList>
    </citation>
    <scope>NUCLEOTIDE SEQUENCE [LARGE SCALE GENOMIC DNA]</scope>
    <source>
        <strain evidence="5">cv. CM334</strain>
    </source>
</reference>
<evidence type="ECO:0000313" key="4">
    <source>
        <dbReference type="EMBL" id="PHT93358.1"/>
    </source>
</evidence>
<gene>
    <name evidence="4" type="ORF">T459_01240</name>
</gene>
<dbReference type="InterPro" id="IPR036249">
    <property type="entry name" value="Thioredoxin-like_sf"/>
</dbReference>
<dbReference type="PANTHER" id="PTHR11592:SF96">
    <property type="entry name" value="PHOSPHOLIPID HYDROPEROXIDE GLUTATHIONE PEROXIDASE ISOFORM X1-RELATED"/>
    <property type="match status" value="1"/>
</dbReference>
<dbReference type="OMA" id="HVIYDFQ"/>
<dbReference type="PANTHER" id="PTHR11592">
    <property type="entry name" value="GLUTATHIONE PEROXIDASE"/>
    <property type="match status" value="1"/>
</dbReference>
<dbReference type="InterPro" id="IPR000889">
    <property type="entry name" value="Glutathione_peroxidase"/>
</dbReference>
<reference evidence="4 5" key="1">
    <citation type="journal article" date="2014" name="Nat. Genet.">
        <title>Genome sequence of the hot pepper provides insights into the evolution of pungency in Capsicum species.</title>
        <authorList>
            <person name="Kim S."/>
            <person name="Park M."/>
            <person name="Yeom S.I."/>
            <person name="Kim Y.M."/>
            <person name="Lee J.M."/>
            <person name="Lee H.A."/>
            <person name="Seo E."/>
            <person name="Choi J."/>
            <person name="Cheong K."/>
            <person name="Kim K.T."/>
            <person name="Jung K."/>
            <person name="Lee G.W."/>
            <person name="Oh S.K."/>
            <person name="Bae C."/>
            <person name="Kim S.B."/>
            <person name="Lee H.Y."/>
            <person name="Kim S.Y."/>
            <person name="Kim M.S."/>
            <person name="Kang B.C."/>
            <person name="Jo Y.D."/>
            <person name="Yang H.B."/>
            <person name="Jeong H.J."/>
            <person name="Kang W.H."/>
            <person name="Kwon J.K."/>
            <person name="Shin C."/>
            <person name="Lim J.Y."/>
            <person name="Park J.H."/>
            <person name="Huh J.H."/>
            <person name="Kim J.S."/>
            <person name="Kim B.D."/>
            <person name="Cohen O."/>
            <person name="Paran I."/>
            <person name="Suh M.C."/>
            <person name="Lee S.B."/>
            <person name="Kim Y.K."/>
            <person name="Shin Y."/>
            <person name="Noh S.J."/>
            <person name="Park J."/>
            <person name="Seo Y.S."/>
            <person name="Kwon S.Y."/>
            <person name="Kim H.A."/>
            <person name="Park J.M."/>
            <person name="Kim H.J."/>
            <person name="Choi S.B."/>
            <person name="Bosland P.W."/>
            <person name="Reeves G."/>
            <person name="Jo S.H."/>
            <person name="Lee B.W."/>
            <person name="Cho H.T."/>
            <person name="Choi H.S."/>
            <person name="Lee M.S."/>
            <person name="Yu Y."/>
            <person name="Do Choi Y."/>
            <person name="Park B.S."/>
            <person name="van Deynze A."/>
            <person name="Ashrafi H."/>
            <person name="Hill T."/>
            <person name="Kim W.T."/>
            <person name="Pai H.S."/>
            <person name="Ahn H.K."/>
            <person name="Yeam I."/>
            <person name="Giovannoni J.J."/>
            <person name="Rose J.K."/>
            <person name="Sorensen I."/>
            <person name="Lee S.J."/>
            <person name="Kim R.W."/>
            <person name="Choi I.Y."/>
            <person name="Choi B.S."/>
            <person name="Lim J.S."/>
            <person name="Lee Y.H."/>
            <person name="Choi D."/>
        </authorList>
    </citation>
    <scope>NUCLEOTIDE SEQUENCE [LARGE SCALE GENOMIC DNA]</scope>
    <source>
        <strain evidence="5">cv. CM334</strain>
    </source>
</reference>
<keyword evidence="5" id="KW-1185">Reference proteome</keyword>
<dbReference type="Gene3D" id="3.40.30.10">
    <property type="entry name" value="Glutaredoxin"/>
    <property type="match status" value="1"/>
</dbReference>
<dbReference type="GO" id="GO:0004601">
    <property type="term" value="F:peroxidase activity"/>
    <property type="evidence" value="ECO:0000318"/>
    <property type="project" value="GO_Central"/>
</dbReference>
<dbReference type="GO" id="GO:0006979">
    <property type="term" value="P:response to oxidative stress"/>
    <property type="evidence" value="ECO:0007669"/>
    <property type="project" value="InterPro"/>
</dbReference>
<evidence type="ECO:0000256" key="2">
    <source>
        <dbReference type="ARBA" id="ARBA00022559"/>
    </source>
</evidence>
<evidence type="ECO:0000256" key="3">
    <source>
        <dbReference type="ARBA" id="ARBA00023002"/>
    </source>
</evidence>
<evidence type="ECO:0008006" key="6">
    <source>
        <dbReference type="Google" id="ProtNLM"/>
    </source>
</evidence>
<organism evidence="4 5">
    <name type="scientific">Capsicum annuum</name>
    <name type="common">Capsicum pepper</name>
    <dbReference type="NCBI Taxonomy" id="4072"/>
    <lineage>
        <taxon>Eukaryota</taxon>
        <taxon>Viridiplantae</taxon>
        <taxon>Streptophyta</taxon>
        <taxon>Embryophyta</taxon>
        <taxon>Tracheophyta</taxon>
        <taxon>Spermatophyta</taxon>
        <taxon>Magnoliopsida</taxon>
        <taxon>eudicotyledons</taxon>
        <taxon>Gunneridae</taxon>
        <taxon>Pentapetalae</taxon>
        <taxon>asterids</taxon>
        <taxon>lamiids</taxon>
        <taxon>Solanales</taxon>
        <taxon>Solanaceae</taxon>
        <taxon>Solanoideae</taxon>
        <taxon>Capsiceae</taxon>
        <taxon>Capsicum</taxon>
    </lineage>
</organism>
<evidence type="ECO:0000256" key="1">
    <source>
        <dbReference type="ARBA" id="ARBA00006926"/>
    </source>
</evidence>
<sequence>MMSSMVLSSPLSAPSLYKLRTNSKHSCSPSKAFCIYFSNKNISLESSSKSSFIHGEFTFPSPNFSTFVSKSPSSSIITAQTSPLGEHVIYDFQAKEKRRGLSLSCFSEKVVLIVNVPEQGSVRTESQYELLHYLYDNYKSQGFEIAAFLYNKRETDKAAYGYVQKPPPGGQLKISAARFRVFDKVKLNGRRAHPLFVHLRSKFGLGKAITTEFHKFLVDRNGVPYKSFGLDTPRYVIEEEIKHLLLENAD</sequence>
<accession>A0A1U8FFJ9</accession>
<dbReference type="STRING" id="4072.A0A1U8FFJ9"/>
<comment type="caution">
    <text evidence="4">The sequence shown here is derived from an EMBL/GenBank/DDBJ whole genome shotgun (WGS) entry which is preliminary data.</text>
</comment>
<dbReference type="AlphaFoldDB" id="A0A1U8FFJ9"/>
<protein>
    <recommendedName>
        <fullName evidence="6">Phospholipid hydroperoxide glutathione peroxidase, chloroplastic</fullName>
    </recommendedName>
</protein>
<dbReference type="SMR" id="A0A1U8FFJ9"/>
<evidence type="ECO:0000313" key="5">
    <source>
        <dbReference type="Proteomes" id="UP000222542"/>
    </source>
</evidence>
<dbReference type="Gramene" id="PHT93358">
    <property type="protein sequence ID" value="PHT93358"/>
    <property type="gene ID" value="T459_01240"/>
</dbReference>
<dbReference type="EMBL" id="AYRZ02000001">
    <property type="protein sequence ID" value="PHT93358.1"/>
    <property type="molecule type" value="Genomic_DNA"/>
</dbReference>
<comment type="similarity">
    <text evidence="1">Belongs to the glutathione peroxidase family.</text>
</comment>
<dbReference type="Proteomes" id="UP000222542">
    <property type="component" value="Unassembled WGS sequence"/>
</dbReference>
<dbReference type="Pfam" id="PF00255">
    <property type="entry name" value="GSHPx"/>
    <property type="match status" value="1"/>
</dbReference>
<keyword evidence="2" id="KW-0575">Peroxidase</keyword>
<keyword evidence="3" id="KW-0560">Oxidoreductase</keyword>
<dbReference type="OrthoDB" id="446890at2759"/>
<dbReference type="GO" id="GO:0005829">
    <property type="term" value="C:cytosol"/>
    <property type="evidence" value="ECO:0000318"/>
    <property type="project" value="GO_Central"/>
</dbReference>